<evidence type="ECO:0000256" key="1">
    <source>
        <dbReference type="ARBA" id="ARBA00008525"/>
    </source>
</evidence>
<sequence length="185" mass="20602">MEPTTTLPEFKYHPDPVATGVVVRDEDAPCLSCNRIRGYIYDGPVTSEKFHHLTHCLCPWCIADGSAARQFGAEFADSGTMEGVSQEVRDEIAKRTPGFFSWQEGQWLTCCGDGAEFLGTAGIEELKAQFPDAIGAVRQHLKDDFDLSGADLKEFMAALSKNDQPTAYIFRCRQCREYLAYVDES</sequence>
<comment type="similarity">
    <text evidence="1">Belongs to the UPF0167 family.</text>
</comment>
<dbReference type="RefSeq" id="WP_194448348.1">
    <property type="nucleotide sequence ID" value="NZ_CP063849.1"/>
</dbReference>
<dbReference type="EMBL" id="CP063849">
    <property type="protein sequence ID" value="QOY86679.1"/>
    <property type="molecule type" value="Genomic_DNA"/>
</dbReference>
<evidence type="ECO:0000313" key="3">
    <source>
        <dbReference type="Proteomes" id="UP000593892"/>
    </source>
</evidence>
<name>A0A7S7SJ08_PALFE</name>
<organism evidence="2 3">
    <name type="scientific">Paludibaculum fermentans</name>
    <dbReference type="NCBI Taxonomy" id="1473598"/>
    <lineage>
        <taxon>Bacteria</taxon>
        <taxon>Pseudomonadati</taxon>
        <taxon>Acidobacteriota</taxon>
        <taxon>Terriglobia</taxon>
        <taxon>Bryobacterales</taxon>
        <taxon>Bryobacteraceae</taxon>
        <taxon>Paludibaculum</taxon>
    </lineage>
</organism>
<reference evidence="2 3" key="1">
    <citation type="submission" date="2020-10" db="EMBL/GenBank/DDBJ databases">
        <title>Complete genome sequence of Paludibaculum fermentans P105T, a facultatively anaerobic acidobacterium capable of dissimilatory Fe(III) reduction.</title>
        <authorList>
            <person name="Dedysh S.N."/>
            <person name="Beletsky A.V."/>
            <person name="Kulichevskaya I.S."/>
            <person name="Mardanov A.V."/>
            <person name="Ravin N.V."/>
        </authorList>
    </citation>
    <scope>NUCLEOTIDE SEQUENCE [LARGE SCALE GENOMIC DNA]</scope>
    <source>
        <strain evidence="2 3">P105</strain>
    </source>
</reference>
<dbReference type="KEGG" id="pfer:IRI77_28400"/>
<dbReference type="Proteomes" id="UP000593892">
    <property type="component" value="Chromosome"/>
</dbReference>
<dbReference type="Pfam" id="PF03691">
    <property type="entry name" value="UPF0167"/>
    <property type="match status" value="1"/>
</dbReference>
<accession>A0A7S7SJ08</accession>
<evidence type="ECO:0000313" key="2">
    <source>
        <dbReference type="EMBL" id="QOY86679.1"/>
    </source>
</evidence>
<dbReference type="AlphaFoldDB" id="A0A7S7SJ08"/>
<protein>
    <submittedName>
        <fullName evidence="2">CbrC family protein</fullName>
    </submittedName>
</protein>
<proteinExistence type="inferred from homology"/>
<dbReference type="InterPro" id="IPR005363">
    <property type="entry name" value="UPF0167"/>
</dbReference>
<gene>
    <name evidence="2" type="ORF">IRI77_28400</name>
</gene>
<keyword evidence="3" id="KW-1185">Reference proteome</keyword>